<sequence>MAGAVNRLPSTDLYFLNAMAPWVRPRFGLRWGMRDRPIRAVGANAFVAGDAFVLIRQDTPDVMRAALDWRGSMVYVIDDDVAAGAVCPLLPDGYRARLARFERAFHRHLLARADIVLAASDVLARRLAQDRAGPIARIDPVWRQAAADGAHFAPLARGAPLHIVQLGSASHRGALAATAPIMREVLDRHAGITFTYFSPRTIDGGLERHPRARRVEPMTWPEYQRWMGRNRFHLGLYPLAQTPFDRARSASKLSEHAILGAAALCPQGWPPAQGRQGVLLAPDRPEDWGEIIVQCIHRRDELQWIRQSFSKSQPCVRPFAVQQEMWKRILPIGQW</sequence>
<evidence type="ECO:0000313" key="2">
    <source>
        <dbReference type="Proteomes" id="UP001218231"/>
    </source>
</evidence>
<protein>
    <submittedName>
        <fullName evidence="1">Uncharacterized protein</fullName>
    </submittedName>
</protein>
<name>A0ABY7TYT1_9SPHN</name>
<dbReference type="RefSeq" id="WP_273618487.1">
    <property type="nucleotide sequence ID" value="NZ_CP117417.1"/>
</dbReference>
<dbReference type="Proteomes" id="UP001218231">
    <property type="component" value="Chromosome"/>
</dbReference>
<dbReference type="EMBL" id="CP117417">
    <property type="protein sequence ID" value="WCT78143.1"/>
    <property type="molecule type" value="Genomic_DNA"/>
</dbReference>
<reference evidence="1 2" key="1">
    <citation type="submission" date="2023-02" db="EMBL/GenBank/DDBJ databases">
        <title>Genome sequence of Novosphingobium humi KACC 19094.</title>
        <authorList>
            <person name="Kim S."/>
            <person name="Heo J."/>
            <person name="Kwon S.-W."/>
        </authorList>
    </citation>
    <scope>NUCLEOTIDE SEQUENCE [LARGE SCALE GENOMIC DNA]</scope>
    <source>
        <strain evidence="1 2">KACC 19094</strain>
    </source>
</reference>
<gene>
    <name evidence="1" type="ORF">PQ457_03985</name>
</gene>
<proteinExistence type="predicted"/>
<evidence type="ECO:0000313" key="1">
    <source>
        <dbReference type="EMBL" id="WCT78143.1"/>
    </source>
</evidence>
<organism evidence="1 2">
    <name type="scientific">Novosphingobium humi</name>
    <dbReference type="NCBI Taxonomy" id="2282397"/>
    <lineage>
        <taxon>Bacteria</taxon>
        <taxon>Pseudomonadati</taxon>
        <taxon>Pseudomonadota</taxon>
        <taxon>Alphaproteobacteria</taxon>
        <taxon>Sphingomonadales</taxon>
        <taxon>Sphingomonadaceae</taxon>
        <taxon>Novosphingobium</taxon>
    </lineage>
</organism>
<keyword evidence="2" id="KW-1185">Reference proteome</keyword>
<accession>A0ABY7TYT1</accession>